<sequence length="132" mass="14728">MDESSNWGTDTLTQRVRTKNQDPYAWNSPTRADYPIKGLQRHPVKVCPGFRHIHVSISTVSMYQYPRGGTYDDAHHVHGKMSRPDSPGTILSALGPLFALTVLFMGAHEQLPSGSPILGLLWLPTRLTSEFL</sequence>
<comment type="caution">
    <text evidence="2">The sequence shown here is derived from an EMBL/GenBank/DDBJ whole genome shotgun (WGS) entry which is preliminary data.</text>
</comment>
<evidence type="ECO:0000256" key="1">
    <source>
        <dbReference type="SAM" id="MobiDB-lite"/>
    </source>
</evidence>
<dbReference type="Proteomes" id="UP000250321">
    <property type="component" value="Unassembled WGS sequence"/>
</dbReference>
<evidence type="ECO:0000313" key="3">
    <source>
        <dbReference type="Proteomes" id="UP000250321"/>
    </source>
</evidence>
<organism evidence="2 3">
    <name type="scientific">Prunus yedoensis var. nudiflora</name>
    <dbReference type="NCBI Taxonomy" id="2094558"/>
    <lineage>
        <taxon>Eukaryota</taxon>
        <taxon>Viridiplantae</taxon>
        <taxon>Streptophyta</taxon>
        <taxon>Embryophyta</taxon>
        <taxon>Tracheophyta</taxon>
        <taxon>Spermatophyta</taxon>
        <taxon>Magnoliopsida</taxon>
        <taxon>eudicotyledons</taxon>
        <taxon>Gunneridae</taxon>
        <taxon>Pentapetalae</taxon>
        <taxon>rosids</taxon>
        <taxon>fabids</taxon>
        <taxon>Rosales</taxon>
        <taxon>Rosaceae</taxon>
        <taxon>Amygdaloideae</taxon>
        <taxon>Amygdaleae</taxon>
        <taxon>Prunus</taxon>
    </lineage>
</organism>
<proteinExistence type="predicted"/>
<reference evidence="2 3" key="1">
    <citation type="submission" date="2018-02" db="EMBL/GenBank/DDBJ databases">
        <title>Draft genome of wild Prunus yedoensis var. nudiflora.</title>
        <authorList>
            <person name="Baek S."/>
            <person name="Kim J.-H."/>
            <person name="Choi K."/>
            <person name="Kim G.-B."/>
            <person name="Cho A."/>
            <person name="Jang H."/>
            <person name="Shin C.-H."/>
            <person name="Yu H.-J."/>
            <person name="Mun J.-H."/>
        </authorList>
    </citation>
    <scope>NUCLEOTIDE SEQUENCE [LARGE SCALE GENOMIC DNA]</scope>
    <source>
        <strain evidence="3">cv. Jeju island</strain>
        <tissue evidence="2">Leaf</tissue>
    </source>
</reference>
<protein>
    <submittedName>
        <fullName evidence="2">Uncharacterized protein</fullName>
    </submittedName>
</protein>
<gene>
    <name evidence="2" type="ORF">Pyn_14199</name>
</gene>
<feature type="region of interest" description="Disordered" evidence="1">
    <location>
        <begin position="1"/>
        <end position="29"/>
    </location>
</feature>
<dbReference type="EMBL" id="PJQY01003351">
    <property type="protein sequence ID" value="PQM38147.1"/>
    <property type="molecule type" value="Genomic_DNA"/>
</dbReference>
<name>A0A314UKV7_PRUYE</name>
<evidence type="ECO:0000313" key="2">
    <source>
        <dbReference type="EMBL" id="PQM38147.1"/>
    </source>
</evidence>
<dbReference type="AlphaFoldDB" id="A0A314UKV7"/>
<accession>A0A314UKV7</accession>
<keyword evidence="3" id="KW-1185">Reference proteome</keyword>
<feature type="compositionally biased region" description="Polar residues" evidence="1">
    <location>
        <begin position="1"/>
        <end position="15"/>
    </location>
</feature>